<dbReference type="Proteomes" id="UP001499987">
    <property type="component" value="Unassembled WGS sequence"/>
</dbReference>
<keyword evidence="2" id="KW-1185">Reference proteome</keyword>
<organism evidence="1 2">
    <name type="scientific">Kitasatospora arboriphila</name>
    <dbReference type="NCBI Taxonomy" id="258052"/>
    <lineage>
        <taxon>Bacteria</taxon>
        <taxon>Bacillati</taxon>
        <taxon>Actinomycetota</taxon>
        <taxon>Actinomycetes</taxon>
        <taxon>Kitasatosporales</taxon>
        <taxon>Streptomycetaceae</taxon>
        <taxon>Kitasatospora</taxon>
    </lineage>
</organism>
<sequence>MPTQPPAVRPGALGGEADFESLDALVSSSRRLGRFWPPLAAGPQPAAARPAGVSVPSGAQRLVAAMADYES</sequence>
<dbReference type="EMBL" id="BAAALD010000075">
    <property type="protein sequence ID" value="GAA1109072.1"/>
    <property type="molecule type" value="Genomic_DNA"/>
</dbReference>
<accession>A0ABN1TZT8</accession>
<gene>
    <name evidence="1" type="ORF">GCM10009663_58460</name>
</gene>
<comment type="caution">
    <text evidence="1">The sequence shown here is derived from an EMBL/GenBank/DDBJ whole genome shotgun (WGS) entry which is preliminary data.</text>
</comment>
<proteinExistence type="predicted"/>
<evidence type="ECO:0000313" key="2">
    <source>
        <dbReference type="Proteomes" id="UP001499987"/>
    </source>
</evidence>
<evidence type="ECO:0000313" key="1">
    <source>
        <dbReference type="EMBL" id="GAA1109072.1"/>
    </source>
</evidence>
<name>A0ABN1TZT8_9ACTN</name>
<reference evidence="1 2" key="1">
    <citation type="journal article" date="2019" name="Int. J. Syst. Evol. Microbiol.">
        <title>The Global Catalogue of Microorganisms (GCM) 10K type strain sequencing project: providing services to taxonomists for standard genome sequencing and annotation.</title>
        <authorList>
            <consortium name="The Broad Institute Genomics Platform"/>
            <consortium name="The Broad Institute Genome Sequencing Center for Infectious Disease"/>
            <person name="Wu L."/>
            <person name="Ma J."/>
        </authorList>
    </citation>
    <scope>NUCLEOTIDE SEQUENCE [LARGE SCALE GENOMIC DNA]</scope>
    <source>
        <strain evidence="1 2">JCM 13002</strain>
    </source>
</reference>
<protein>
    <submittedName>
        <fullName evidence="1">Uncharacterized protein</fullName>
    </submittedName>
</protein>